<sequence>MALTLTLPSTSGSLAPYALRGTVPVKPEAGVKFNRIAYSAAHVVADPLAAVDPWLQSAVDWDATIAYRRHLFSLGLGVAEAMDTAQRGMGLDWPTSLELIRRSLDAAKDVPGALVASGCGTDHLNIDEVKSVDDVIRGYEEQMAAIEALGGKLIVMASRALARVAKSPADYERVYDRILSQAKQPVVLHWLGEMFDPALAGYWGSKDANAAMDTAIGIIAAHPDKVDGIKISLLDKDKEIAMRRRLPPGVRMYTGDDFNYAELIAGDGFGDEPTHGQSDALLGIFDAIAPAASAALGALAQGSTEKFHAILGPTVPLSRHIFAAPTRFYKTGVVFMAWLNGHQKHFTMVGGQQSTRSLQHFAELFRLADAANLLEQPELAVRRMKTLLALHGVEG</sequence>
<reference evidence="1 2" key="1">
    <citation type="submission" date="2018-11" db="EMBL/GenBank/DDBJ databases">
        <title>The genome of Variovorax sp T529.</title>
        <authorList>
            <person name="Gao J."/>
        </authorList>
    </citation>
    <scope>NUCLEOTIDE SEQUENCE [LARGE SCALE GENOMIC DNA]</scope>
    <source>
        <strain evidence="1 2">T529</strain>
    </source>
</reference>
<name>A0A3P3EMA8_9BURK</name>
<dbReference type="RefSeq" id="WP_124959321.1">
    <property type="nucleotide sequence ID" value="NZ_RQXU01000008.1"/>
</dbReference>
<dbReference type="InterPro" id="IPR013785">
    <property type="entry name" value="Aldolase_TIM"/>
</dbReference>
<dbReference type="SUPFAM" id="SSF51569">
    <property type="entry name" value="Aldolase"/>
    <property type="match status" value="1"/>
</dbReference>
<dbReference type="EMBL" id="RQXU01000008">
    <property type="protein sequence ID" value="RRH87543.1"/>
    <property type="molecule type" value="Genomic_DNA"/>
</dbReference>
<evidence type="ECO:0000313" key="1">
    <source>
        <dbReference type="EMBL" id="RRH87543.1"/>
    </source>
</evidence>
<gene>
    <name evidence="1" type="ORF">EH244_15925</name>
</gene>
<dbReference type="InterPro" id="IPR009334">
    <property type="entry name" value="DUF993"/>
</dbReference>
<dbReference type="AlphaFoldDB" id="A0A3P3EMA8"/>
<dbReference type="Pfam" id="PF06187">
    <property type="entry name" value="DUF993"/>
    <property type="match status" value="1"/>
</dbReference>
<comment type="caution">
    <text evidence="1">The sequence shown here is derived from an EMBL/GenBank/DDBJ whole genome shotgun (WGS) entry which is preliminary data.</text>
</comment>
<protein>
    <submittedName>
        <fullName evidence="1">Dihydrodipicolinate synthase family protein</fullName>
    </submittedName>
</protein>
<proteinExistence type="predicted"/>
<evidence type="ECO:0000313" key="2">
    <source>
        <dbReference type="Proteomes" id="UP000271590"/>
    </source>
</evidence>
<dbReference type="Gene3D" id="3.20.20.70">
    <property type="entry name" value="Aldolase class I"/>
    <property type="match status" value="1"/>
</dbReference>
<dbReference type="Proteomes" id="UP000271590">
    <property type="component" value="Unassembled WGS sequence"/>
</dbReference>
<organism evidence="1 2">
    <name type="scientific">Variovorax beijingensis</name>
    <dbReference type="NCBI Taxonomy" id="2496117"/>
    <lineage>
        <taxon>Bacteria</taxon>
        <taxon>Pseudomonadati</taxon>
        <taxon>Pseudomonadota</taxon>
        <taxon>Betaproteobacteria</taxon>
        <taxon>Burkholderiales</taxon>
        <taxon>Comamonadaceae</taxon>
        <taxon>Variovorax</taxon>
    </lineage>
</organism>
<accession>A0A3P3EMA8</accession>